<dbReference type="InterPro" id="IPR050121">
    <property type="entry name" value="Cytochrome_P450_monoxygenase"/>
</dbReference>
<organism evidence="14 15">
    <name type="scientific">Aspergillus ellipticus CBS 707.79</name>
    <dbReference type="NCBI Taxonomy" id="1448320"/>
    <lineage>
        <taxon>Eukaryota</taxon>
        <taxon>Fungi</taxon>
        <taxon>Dikarya</taxon>
        <taxon>Ascomycota</taxon>
        <taxon>Pezizomycotina</taxon>
        <taxon>Eurotiomycetes</taxon>
        <taxon>Eurotiomycetidae</taxon>
        <taxon>Eurotiales</taxon>
        <taxon>Aspergillaceae</taxon>
        <taxon>Aspergillus</taxon>
        <taxon>Aspergillus subgen. Circumdati</taxon>
    </lineage>
</organism>
<keyword evidence="6 12" id="KW-0479">Metal-binding</keyword>
<dbReference type="InterPro" id="IPR002401">
    <property type="entry name" value="Cyt_P450_E_grp-I"/>
</dbReference>
<accession>A0A319D4I9</accession>
<dbReference type="SUPFAM" id="SSF48264">
    <property type="entry name" value="Cytochrome P450"/>
    <property type="match status" value="1"/>
</dbReference>
<evidence type="ECO:0000256" key="1">
    <source>
        <dbReference type="ARBA" id="ARBA00001971"/>
    </source>
</evidence>
<keyword evidence="15" id="KW-1185">Reference proteome</keyword>
<keyword evidence="4 12" id="KW-0349">Heme</keyword>
<evidence type="ECO:0000256" key="3">
    <source>
        <dbReference type="ARBA" id="ARBA00010617"/>
    </source>
</evidence>
<dbReference type="EMBL" id="KZ825922">
    <property type="protein sequence ID" value="PYH92220.1"/>
    <property type="molecule type" value="Genomic_DNA"/>
</dbReference>
<evidence type="ECO:0000256" key="2">
    <source>
        <dbReference type="ARBA" id="ARBA00004370"/>
    </source>
</evidence>
<evidence type="ECO:0000256" key="11">
    <source>
        <dbReference type="ARBA" id="ARBA00023136"/>
    </source>
</evidence>
<evidence type="ECO:0000313" key="15">
    <source>
        <dbReference type="Proteomes" id="UP000247810"/>
    </source>
</evidence>
<evidence type="ECO:0000313" key="14">
    <source>
        <dbReference type="EMBL" id="PYH92220.1"/>
    </source>
</evidence>
<evidence type="ECO:0000256" key="4">
    <source>
        <dbReference type="ARBA" id="ARBA00022617"/>
    </source>
</evidence>
<dbReference type="STRING" id="1448320.A0A319D4I9"/>
<evidence type="ECO:0000256" key="13">
    <source>
        <dbReference type="SAM" id="Phobius"/>
    </source>
</evidence>
<comment type="subcellular location">
    <subcellularLocation>
        <location evidence="2">Membrane</location>
    </subcellularLocation>
</comment>
<keyword evidence="9 12" id="KW-0408">Iron</keyword>
<comment type="cofactor">
    <cofactor evidence="1 12">
        <name>heme</name>
        <dbReference type="ChEBI" id="CHEBI:30413"/>
    </cofactor>
</comment>
<protein>
    <submittedName>
        <fullName evidence="14">Cytochrome P450</fullName>
    </submittedName>
</protein>
<feature type="transmembrane region" description="Helical" evidence="13">
    <location>
        <begin position="70"/>
        <end position="88"/>
    </location>
</feature>
<evidence type="ECO:0000256" key="10">
    <source>
        <dbReference type="ARBA" id="ARBA00023033"/>
    </source>
</evidence>
<dbReference type="GO" id="GO:0016020">
    <property type="term" value="C:membrane"/>
    <property type="evidence" value="ECO:0007669"/>
    <property type="project" value="UniProtKB-SubCell"/>
</dbReference>
<name>A0A319D4I9_9EURO</name>
<dbReference type="InterPro" id="IPR001128">
    <property type="entry name" value="Cyt_P450"/>
</dbReference>
<dbReference type="PRINTS" id="PR00385">
    <property type="entry name" value="P450"/>
</dbReference>
<keyword evidence="5 13" id="KW-0812">Transmembrane</keyword>
<dbReference type="AlphaFoldDB" id="A0A319D4I9"/>
<dbReference type="GO" id="GO:0004497">
    <property type="term" value="F:monooxygenase activity"/>
    <property type="evidence" value="ECO:0007669"/>
    <property type="project" value="UniProtKB-KW"/>
</dbReference>
<sequence>MGQHRLWIQAGAFILGMLAHSLYFRRGEHHLLPIRYIYAYGGSSSVLVAIMCYVQGISAVMAVRKALCPISLHFLGLYCSLVCYRFLLHPLRCFPGPFGARISGFWLSSKLLNQPLHQVLKELHDKYGPFVRIGPSELSIIHPQAVNIIYGFKSVCSKGSFYDLGFPIKSLHSQRNKTVHDQRRRVWSQGFSDKALRGYEKRAHAYRHKLINLIGSAGDGQAINISDYLNWYSYDVMGDLAFSKTFGMLDASANHWAIQILNNMLSPLEYSVPTWSLRLLASIPGINGDFLRYEKFSHERLMIRMEIKPETPDISSSLLDDLQGQAPTAEELYQLLGDVELIIAAGSDTTAVALIAVVYELARYPEQVQKLRAELANCTPDPNGEYIHEKIASLPHLNGFINEALRLHSPIPSIIPRETPPEGIEIDGVYIPGEMTVSCPQWVIGRSEAFYSDAEKVIPERWYKYPEMVKHKSAYAPFLTGPHACIGKPLGLMNMRTTVARIIMTFEMRLLPDDDGTLVDKHMREHFSSFIEDIHVVFKKRA</sequence>
<dbReference type="CDD" id="cd11061">
    <property type="entry name" value="CYP67-like"/>
    <property type="match status" value="1"/>
</dbReference>
<dbReference type="GO" id="GO:0016705">
    <property type="term" value="F:oxidoreductase activity, acting on paired donors, with incorporation or reduction of molecular oxygen"/>
    <property type="evidence" value="ECO:0007669"/>
    <property type="project" value="InterPro"/>
</dbReference>
<dbReference type="PANTHER" id="PTHR24305:SF112">
    <property type="entry name" value="L-ORNITHINE-N5-MONOOXYGENASE (EUROFUNG)"/>
    <property type="match status" value="1"/>
</dbReference>
<dbReference type="GO" id="GO:0005506">
    <property type="term" value="F:iron ion binding"/>
    <property type="evidence" value="ECO:0007669"/>
    <property type="project" value="InterPro"/>
</dbReference>
<dbReference type="FunFam" id="1.10.630.10:FF:000063">
    <property type="entry name" value="Cytochrome P450 monooxygenase"/>
    <property type="match status" value="1"/>
</dbReference>
<reference evidence="14 15" key="1">
    <citation type="submission" date="2018-02" db="EMBL/GenBank/DDBJ databases">
        <title>The genomes of Aspergillus section Nigri reveals drivers in fungal speciation.</title>
        <authorList>
            <consortium name="DOE Joint Genome Institute"/>
            <person name="Vesth T.C."/>
            <person name="Nybo J."/>
            <person name="Theobald S."/>
            <person name="Brandl J."/>
            <person name="Frisvad J.C."/>
            <person name="Nielsen K.F."/>
            <person name="Lyhne E.K."/>
            <person name="Kogle M.E."/>
            <person name="Kuo A."/>
            <person name="Riley R."/>
            <person name="Clum A."/>
            <person name="Nolan M."/>
            <person name="Lipzen A."/>
            <person name="Salamov A."/>
            <person name="Henrissat B."/>
            <person name="Wiebenga A."/>
            <person name="De vries R.P."/>
            <person name="Grigoriev I.V."/>
            <person name="Mortensen U.H."/>
            <person name="Andersen M.R."/>
            <person name="Baker S.E."/>
        </authorList>
    </citation>
    <scope>NUCLEOTIDE SEQUENCE [LARGE SCALE GENOMIC DNA]</scope>
    <source>
        <strain evidence="14 15">CBS 707.79</strain>
    </source>
</reference>
<proteinExistence type="inferred from homology"/>
<evidence type="ECO:0000256" key="6">
    <source>
        <dbReference type="ARBA" id="ARBA00022723"/>
    </source>
</evidence>
<dbReference type="Proteomes" id="UP000247810">
    <property type="component" value="Unassembled WGS sequence"/>
</dbReference>
<dbReference type="GO" id="GO:1902181">
    <property type="term" value="P:verruculogen biosynthetic process"/>
    <property type="evidence" value="ECO:0007669"/>
    <property type="project" value="UniProtKB-ARBA"/>
</dbReference>
<feature type="transmembrane region" description="Helical" evidence="13">
    <location>
        <begin position="6"/>
        <end position="24"/>
    </location>
</feature>
<evidence type="ECO:0000256" key="5">
    <source>
        <dbReference type="ARBA" id="ARBA00022692"/>
    </source>
</evidence>
<gene>
    <name evidence="14" type="ORF">BO71DRAFT_28700</name>
</gene>
<dbReference type="GO" id="GO:0020037">
    <property type="term" value="F:heme binding"/>
    <property type="evidence" value="ECO:0007669"/>
    <property type="project" value="InterPro"/>
</dbReference>
<keyword evidence="7 13" id="KW-1133">Transmembrane helix</keyword>
<dbReference type="InterPro" id="IPR036396">
    <property type="entry name" value="Cyt_P450_sf"/>
</dbReference>
<dbReference type="OrthoDB" id="6692864at2759"/>
<dbReference type="Pfam" id="PF00067">
    <property type="entry name" value="p450"/>
    <property type="match status" value="1"/>
</dbReference>
<feature type="binding site" description="axial binding residue" evidence="12">
    <location>
        <position position="485"/>
    </location>
    <ligand>
        <name>heme</name>
        <dbReference type="ChEBI" id="CHEBI:30413"/>
    </ligand>
    <ligandPart>
        <name>Fe</name>
        <dbReference type="ChEBI" id="CHEBI:18248"/>
    </ligandPart>
</feature>
<feature type="transmembrane region" description="Helical" evidence="13">
    <location>
        <begin position="36"/>
        <end position="58"/>
    </location>
</feature>
<comment type="similarity">
    <text evidence="3">Belongs to the cytochrome P450 family.</text>
</comment>
<evidence type="ECO:0000256" key="9">
    <source>
        <dbReference type="ARBA" id="ARBA00023004"/>
    </source>
</evidence>
<evidence type="ECO:0000256" key="8">
    <source>
        <dbReference type="ARBA" id="ARBA00023002"/>
    </source>
</evidence>
<evidence type="ECO:0000256" key="12">
    <source>
        <dbReference type="PIRSR" id="PIRSR602401-1"/>
    </source>
</evidence>
<dbReference type="Gene3D" id="1.10.630.10">
    <property type="entry name" value="Cytochrome P450"/>
    <property type="match status" value="1"/>
</dbReference>
<keyword evidence="8" id="KW-0560">Oxidoreductase</keyword>
<dbReference type="PRINTS" id="PR00463">
    <property type="entry name" value="EP450I"/>
</dbReference>
<keyword evidence="10" id="KW-0503">Monooxygenase</keyword>
<evidence type="ECO:0000256" key="7">
    <source>
        <dbReference type="ARBA" id="ARBA00022989"/>
    </source>
</evidence>
<dbReference type="VEuPathDB" id="FungiDB:BO71DRAFT_28700"/>
<keyword evidence="11 13" id="KW-0472">Membrane</keyword>
<dbReference type="PANTHER" id="PTHR24305">
    <property type="entry name" value="CYTOCHROME P450"/>
    <property type="match status" value="1"/>
</dbReference>